<keyword evidence="1" id="KW-0614">Plasmid</keyword>
<organism evidence="1 2">
    <name type="scientific">Methanomethylovorans hollandica (strain DSM 15978 / NBRC 107637 / DMS1)</name>
    <dbReference type="NCBI Taxonomy" id="867904"/>
    <lineage>
        <taxon>Archaea</taxon>
        <taxon>Methanobacteriati</taxon>
        <taxon>Methanobacteriota</taxon>
        <taxon>Stenosarchaea group</taxon>
        <taxon>Methanomicrobia</taxon>
        <taxon>Methanosarcinales</taxon>
        <taxon>Methanosarcinaceae</taxon>
        <taxon>Methanomethylovorans</taxon>
    </lineage>
</organism>
<accession>L0KZC4</accession>
<dbReference type="HOGENOM" id="CLU_2271054_0_0_2"/>
<dbReference type="RefSeq" id="WP_015313909.1">
    <property type="nucleotide sequence ID" value="NC_019972.1"/>
</dbReference>
<proteinExistence type="predicted"/>
<evidence type="ECO:0000313" key="2">
    <source>
        <dbReference type="Proteomes" id="UP000010866"/>
    </source>
</evidence>
<evidence type="ECO:0000313" key="1">
    <source>
        <dbReference type="EMBL" id="AGB50777.1"/>
    </source>
</evidence>
<protein>
    <submittedName>
        <fullName evidence="1">Uncharacterized protein</fullName>
    </submittedName>
</protein>
<geneLocation type="plasmid" evidence="1 2">
    <name>pMETHO01</name>
</geneLocation>
<reference evidence="2" key="1">
    <citation type="submission" date="2012-02" db="EMBL/GenBank/DDBJ databases">
        <title>Complete sequence of plasmid of Methanomethylovorans hollandica DSM 15978.</title>
        <authorList>
            <person name="Lucas S."/>
            <person name="Copeland A."/>
            <person name="Lapidus A."/>
            <person name="Glavina del Rio T."/>
            <person name="Dalin E."/>
            <person name="Tice H."/>
            <person name="Bruce D."/>
            <person name="Goodwin L."/>
            <person name="Pitluck S."/>
            <person name="Peters L."/>
            <person name="Mikhailova N."/>
            <person name="Held B."/>
            <person name="Kyrpides N."/>
            <person name="Mavromatis K."/>
            <person name="Ivanova N."/>
            <person name="Brettin T."/>
            <person name="Detter J.C."/>
            <person name="Han C."/>
            <person name="Larimer F."/>
            <person name="Land M."/>
            <person name="Hauser L."/>
            <person name="Markowitz V."/>
            <person name="Cheng J.-F."/>
            <person name="Hugenholtz P."/>
            <person name="Woyke T."/>
            <person name="Wu D."/>
            <person name="Spring S."/>
            <person name="Schroeder M."/>
            <person name="Brambilla E."/>
            <person name="Klenk H.-P."/>
            <person name="Eisen J.A."/>
        </authorList>
    </citation>
    <scope>NUCLEOTIDE SEQUENCE [LARGE SCALE GENOMIC DNA]</scope>
    <source>
        <strain evidence="2">DSM 15978 / NBRC 107637 / DMS1</strain>
        <plasmid evidence="2">Plasmid pMETHO01</plasmid>
    </source>
</reference>
<dbReference type="Proteomes" id="UP000010866">
    <property type="component" value="Plasmid pMETHO01"/>
</dbReference>
<dbReference type="AlphaFoldDB" id="L0KZC4"/>
<dbReference type="EMBL" id="CP003363">
    <property type="protein sequence ID" value="AGB50777.1"/>
    <property type="molecule type" value="Genomic_DNA"/>
</dbReference>
<dbReference type="KEGG" id="mhz:Metho_2647"/>
<sequence length="102" mass="11998">MPAIEFFCPNCNRQIDKVIEDTAEKWRYDWEIENNKVDFTDSTICESKTLYFMCPECEHTSLNFADFLKVNPSIKDAEKTKELICQIMKTINGNDYNVDNIQ</sequence>
<dbReference type="GeneID" id="14401609"/>
<name>L0KZC4_METHD</name>
<keyword evidence="2" id="KW-1185">Reference proteome</keyword>
<gene>
    <name evidence="1" type="ordered locus">Metho_2647</name>
</gene>